<accession>A0A849CAT8</accession>
<dbReference type="InterPro" id="IPR015883">
    <property type="entry name" value="Glyco_hydro_20_cat"/>
</dbReference>
<dbReference type="SUPFAM" id="SSF55545">
    <property type="entry name" value="beta-N-acetylhexosaminidase-like domain"/>
    <property type="match status" value="1"/>
</dbReference>
<sequence>MTYAPRAVGVVLAVGLFLAALFALPFRSAPTARAESTPVLPISVPSVREWQPGTGRFELPDTVRVVAGAGAGAVAGRFAEDLHRAGHATTVTSGVARPGDVVLRVDDSGPAQAEAYRIDIAATVTVSARTRAGVMHGAQTLLQWFSQRRALPGGTVSDRPDYVERGLSLDLGRQFLSVDWIKQRIREMAYYRMNVLHMHLSDRYGFRLESKSHPEITSPEHYSPANISEIISYAAEYGIDVVPEIGFPSHMNAILEPHPELILHPAFTSPVDSVTDSLLAGTAEGRIDLSNPRARPLIEDLLREFVPQFPSHYFHIGGDEYASDYSRYPQLDAAARTTLGPRFGAPDLIADFFNWAGAIVRSYGKTPRMWNDGIPHGGSISIDTSIIVDHWTAGNGLLPWVGNDNGPEQLADQGRTLSNAAFTPTYWATGGYAAPLNAPPELLYAWDPGLFVNGTRLRPDQRSQLLGSKLYVWCDDPTAMTEQQMVGPIQARLPIMAQQLWSGTGGVGYDEFTDRVRAVGSPAP</sequence>
<dbReference type="Gene3D" id="3.30.379.10">
    <property type="entry name" value="Chitobiase/beta-hexosaminidase domain 2-like"/>
    <property type="match status" value="1"/>
</dbReference>
<feature type="active site" description="Proton donor" evidence="4">
    <location>
        <position position="320"/>
    </location>
</feature>
<evidence type="ECO:0000256" key="2">
    <source>
        <dbReference type="ARBA" id="ARBA00022801"/>
    </source>
</evidence>
<evidence type="ECO:0000256" key="1">
    <source>
        <dbReference type="ARBA" id="ARBA00006285"/>
    </source>
</evidence>
<dbReference type="GO" id="GO:0005975">
    <property type="term" value="P:carbohydrate metabolic process"/>
    <property type="evidence" value="ECO:0007669"/>
    <property type="project" value="InterPro"/>
</dbReference>
<dbReference type="PANTHER" id="PTHR43678:SF1">
    <property type="entry name" value="BETA-N-ACETYLHEXOSAMINIDASE"/>
    <property type="match status" value="1"/>
</dbReference>
<dbReference type="PRINTS" id="PR00738">
    <property type="entry name" value="GLHYDRLASE20"/>
</dbReference>
<dbReference type="InterPro" id="IPR015882">
    <property type="entry name" value="HEX_bac_N"/>
</dbReference>
<keyword evidence="3" id="KW-0326">Glycosidase</keyword>
<dbReference type="GO" id="GO:0004563">
    <property type="term" value="F:beta-N-acetylhexosaminidase activity"/>
    <property type="evidence" value="ECO:0007669"/>
    <property type="project" value="InterPro"/>
</dbReference>
<keyword evidence="8" id="KW-1185">Reference proteome</keyword>
<dbReference type="Proteomes" id="UP000586827">
    <property type="component" value="Unassembled WGS sequence"/>
</dbReference>
<evidence type="ECO:0000256" key="4">
    <source>
        <dbReference type="PIRSR" id="PIRSR625705-1"/>
    </source>
</evidence>
<comment type="caution">
    <text evidence="7">The sequence shown here is derived from an EMBL/GenBank/DDBJ whole genome shotgun (WGS) entry which is preliminary data.</text>
</comment>
<evidence type="ECO:0000259" key="5">
    <source>
        <dbReference type="Pfam" id="PF00728"/>
    </source>
</evidence>
<evidence type="ECO:0000259" key="6">
    <source>
        <dbReference type="Pfam" id="PF02838"/>
    </source>
</evidence>
<dbReference type="EMBL" id="JABELX010000016">
    <property type="protein sequence ID" value="NNH74828.1"/>
    <property type="molecule type" value="Genomic_DNA"/>
</dbReference>
<name>A0A849CAT8_9NOCA</name>
<protein>
    <submittedName>
        <fullName evidence="7">Family 20 glycosylhydrolase</fullName>
    </submittedName>
</protein>
<evidence type="ECO:0000313" key="7">
    <source>
        <dbReference type="EMBL" id="NNH74828.1"/>
    </source>
</evidence>
<gene>
    <name evidence="7" type="ORF">HLB23_34110</name>
</gene>
<evidence type="ECO:0000313" key="8">
    <source>
        <dbReference type="Proteomes" id="UP000586827"/>
    </source>
</evidence>
<organism evidence="7 8">
    <name type="scientific">Nocardia uniformis</name>
    <dbReference type="NCBI Taxonomy" id="53432"/>
    <lineage>
        <taxon>Bacteria</taxon>
        <taxon>Bacillati</taxon>
        <taxon>Actinomycetota</taxon>
        <taxon>Actinomycetes</taxon>
        <taxon>Mycobacteriales</taxon>
        <taxon>Nocardiaceae</taxon>
        <taxon>Nocardia</taxon>
    </lineage>
</organism>
<dbReference type="RefSeq" id="WP_067528785.1">
    <property type="nucleotide sequence ID" value="NZ_JABELX010000016.1"/>
</dbReference>
<dbReference type="AlphaFoldDB" id="A0A849CAT8"/>
<comment type="similarity">
    <text evidence="1">Belongs to the glycosyl hydrolase 20 family.</text>
</comment>
<keyword evidence="2 7" id="KW-0378">Hydrolase</keyword>
<feature type="domain" description="Beta-hexosaminidase bacterial type N-terminal" evidence="6">
    <location>
        <begin position="44"/>
        <end position="158"/>
    </location>
</feature>
<dbReference type="CDD" id="cd06564">
    <property type="entry name" value="GH20_DspB_LnbB-like"/>
    <property type="match status" value="1"/>
</dbReference>
<dbReference type="Gene3D" id="3.20.20.80">
    <property type="entry name" value="Glycosidases"/>
    <property type="match status" value="1"/>
</dbReference>
<evidence type="ECO:0000256" key="3">
    <source>
        <dbReference type="ARBA" id="ARBA00023295"/>
    </source>
</evidence>
<dbReference type="InterPro" id="IPR052764">
    <property type="entry name" value="GH20_Enzymes"/>
</dbReference>
<dbReference type="Pfam" id="PF00728">
    <property type="entry name" value="Glyco_hydro_20"/>
    <property type="match status" value="1"/>
</dbReference>
<feature type="domain" description="Glycoside hydrolase family 20 catalytic" evidence="5">
    <location>
        <begin position="165"/>
        <end position="503"/>
    </location>
</feature>
<dbReference type="InterPro" id="IPR029018">
    <property type="entry name" value="Hex-like_dom2"/>
</dbReference>
<dbReference type="InterPro" id="IPR025705">
    <property type="entry name" value="Beta_hexosaminidase_sua/sub"/>
</dbReference>
<dbReference type="InterPro" id="IPR017853">
    <property type="entry name" value="GH"/>
</dbReference>
<dbReference type="Pfam" id="PF02838">
    <property type="entry name" value="Glyco_hydro_20b"/>
    <property type="match status" value="1"/>
</dbReference>
<reference evidence="7 8" key="1">
    <citation type="submission" date="2020-05" db="EMBL/GenBank/DDBJ databases">
        <title>MicrobeNet Type strains.</title>
        <authorList>
            <person name="Nicholson A.C."/>
        </authorList>
    </citation>
    <scope>NUCLEOTIDE SEQUENCE [LARGE SCALE GENOMIC DNA]</scope>
    <source>
        <strain evidence="7 8">JCM 3224</strain>
    </source>
</reference>
<proteinExistence type="inferred from homology"/>
<dbReference type="PANTHER" id="PTHR43678">
    <property type="entry name" value="PUTATIVE (AFU_ORTHOLOGUE AFUA_2G00640)-RELATED"/>
    <property type="match status" value="1"/>
</dbReference>
<dbReference type="SUPFAM" id="SSF51445">
    <property type="entry name" value="(Trans)glycosidases"/>
    <property type="match status" value="1"/>
</dbReference>